<name>A0A1C0YDH1_9BACL</name>
<evidence type="ECO:0000313" key="2">
    <source>
        <dbReference type="EMBL" id="OCS85222.1"/>
    </source>
</evidence>
<organism evidence="2 3">
    <name type="scientific">Caryophanon latum</name>
    <dbReference type="NCBI Taxonomy" id="33977"/>
    <lineage>
        <taxon>Bacteria</taxon>
        <taxon>Bacillati</taxon>
        <taxon>Bacillota</taxon>
        <taxon>Bacilli</taxon>
        <taxon>Bacillales</taxon>
        <taxon>Caryophanaceae</taxon>
        <taxon>Caryophanon</taxon>
    </lineage>
</organism>
<dbReference type="OrthoDB" id="8750087at2"/>
<dbReference type="Proteomes" id="UP000093482">
    <property type="component" value="Unassembled WGS sequence"/>
</dbReference>
<dbReference type="RefSeq" id="WP_066466326.1">
    <property type="nucleotide sequence ID" value="NZ_MATO01000067.1"/>
</dbReference>
<dbReference type="InterPro" id="IPR000182">
    <property type="entry name" value="GNAT_dom"/>
</dbReference>
<evidence type="ECO:0000259" key="1">
    <source>
        <dbReference type="PROSITE" id="PS51186"/>
    </source>
</evidence>
<feature type="domain" description="N-acetyltransferase" evidence="1">
    <location>
        <begin position="2"/>
        <end position="204"/>
    </location>
</feature>
<dbReference type="InterPro" id="IPR016181">
    <property type="entry name" value="Acyl_CoA_acyltransferase"/>
</dbReference>
<dbReference type="PROSITE" id="PS51186">
    <property type="entry name" value="GNAT"/>
    <property type="match status" value="1"/>
</dbReference>
<dbReference type="SUPFAM" id="SSF55729">
    <property type="entry name" value="Acyl-CoA N-acyltransferases (Nat)"/>
    <property type="match status" value="1"/>
</dbReference>
<proteinExistence type="predicted"/>
<accession>A0A1C0YDH1</accession>
<comment type="caution">
    <text evidence="2">The sequence shown here is derived from an EMBL/GenBank/DDBJ whole genome shotgun (WGS) entry which is preliminary data.</text>
</comment>
<reference evidence="2 3" key="1">
    <citation type="submission" date="2016-07" db="EMBL/GenBank/DDBJ databases">
        <title>Caryophanon latum genome sequencing.</title>
        <authorList>
            <person name="Verma A."/>
            <person name="Pal Y."/>
            <person name="Krishnamurthi S."/>
        </authorList>
    </citation>
    <scope>NUCLEOTIDE SEQUENCE [LARGE SCALE GENOMIC DNA]</scope>
    <source>
        <strain evidence="2 3">DSM 14151</strain>
    </source>
</reference>
<protein>
    <submittedName>
        <fullName evidence="2">Benzoate transporter</fullName>
    </submittedName>
</protein>
<dbReference type="GO" id="GO:0016747">
    <property type="term" value="F:acyltransferase activity, transferring groups other than amino-acyl groups"/>
    <property type="evidence" value="ECO:0007669"/>
    <property type="project" value="InterPro"/>
</dbReference>
<dbReference type="EMBL" id="MATO01000067">
    <property type="protein sequence ID" value="OCS85222.1"/>
    <property type="molecule type" value="Genomic_DNA"/>
</dbReference>
<keyword evidence="3" id="KW-1185">Reference proteome</keyword>
<sequence>MYDVQKLTLAHIPQLQTLQQQVIDALPDKTMLQPLDESELRFILEGNGVMIGLFADEQLIAFRALLEPPIDDEHLGRDIGHANLDEVLYQEISNVHPDHRGQGLQQQMAQHIMQYVDTNKHKIVCATVMPFNIASLKDKFAQRMHVAALKLKYGGKLRYVFAKSLVEETAWEDEAIVVPMGETEAQQQLLRDGYFGVSMERRGDGWFVLYKKRTKHNFA</sequence>
<evidence type="ECO:0000313" key="3">
    <source>
        <dbReference type="Proteomes" id="UP000093482"/>
    </source>
</evidence>
<dbReference type="AlphaFoldDB" id="A0A1C0YDH1"/>
<gene>
    <name evidence="2" type="ORF">A6K76_02800</name>
</gene>
<dbReference type="Gene3D" id="3.40.630.30">
    <property type="match status" value="1"/>
</dbReference>